<evidence type="ECO:0000313" key="1">
    <source>
        <dbReference type="EMBL" id="AKL94547.1"/>
    </source>
</evidence>
<dbReference type="InterPro" id="IPR001236">
    <property type="entry name" value="Lactate/malate_DH_N"/>
</dbReference>
<dbReference type="PATRIC" id="fig|84022.5.peg.2282"/>
<protein>
    <submittedName>
        <fullName evidence="1">Malate/lactate dehydrogenase</fullName>
    </submittedName>
</protein>
<evidence type="ECO:0000313" key="2">
    <source>
        <dbReference type="Proteomes" id="UP000035704"/>
    </source>
</evidence>
<dbReference type="STRING" id="84022.CACET_c10440"/>
<dbReference type="GO" id="GO:0016491">
    <property type="term" value="F:oxidoreductase activity"/>
    <property type="evidence" value="ECO:0007669"/>
    <property type="project" value="InterPro"/>
</dbReference>
<dbReference type="Gene3D" id="3.40.50.720">
    <property type="entry name" value="NAD(P)-binding Rossmann-like Domain"/>
    <property type="match status" value="1"/>
</dbReference>
<dbReference type="Pfam" id="PF00056">
    <property type="entry name" value="Ldh_1_N"/>
    <property type="match status" value="1"/>
</dbReference>
<accession>A0A0D8ID79</accession>
<dbReference type="KEGG" id="cace:CACET_c10440"/>
<dbReference type="RefSeq" id="WP_044823325.1">
    <property type="nucleotide sequence ID" value="NZ_CP009687.1"/>
</dbReference>
<dbReference type="SUPFAM" id="SSF51735">
    <property type="entry name" value="NAD(P)-binding Rossmann-fold domains"/>
    <property type="match status" value="1"/>
</dbReference>
<keyword evidence="2" id="KW-1185">Reference proteome</keyword>
<name>A0A0D8ID79_9CLOT</name>
<dbReference type="AlphaFoldDB" id="A0A0D8ID79"/>
<dbReference type="Proteomes" id="UP000035704">
    <property type="component" value="Chromosome"/>
</dbReference>
<reference evidence="1 2" key="1">
    <citation type="submission" date="2014-10" db="EMBL/GenBank/DDBJ databases">
        <title>Genome sequence of Clostridium aceticum DSM 1496.</title>
        <authorList>
            <person name="Poehlein A."/>
            <person name="Schiel-Bengelsdorf B."/>
            <person name="Gottschalk G."/>
            <person name="Duerre P."/>
            <person name="Daniel R."/>
        </authorList>
    </citation>
    <scope>NUCLEOTIDE SEQUENCE [LARGE SCALE GENOMIC DNA]</scope>
    <source>
        <strain evidence="1 2">DSM 1496</strain>
    </source>
</reference>
<dbReference type="InterPro" id="IPR036291">
    <property type="entry name" value="NAD(P)-bd_dom_sf"/>
</dbReference>
<dbReference type="EMBL" id="CP009687">
    <property type="protein sequence ID" value="AKL94547.1"/>
    <property type="molecule type" value="Genomic_DNA"/>
</dbReference>
<proteinExistence type="predicted"/>
<dbReference type="OrthoDB" id="1704578at2"/>
<sequence>MYYYSYSNKLLLSFHECTTFKAVDEKQLQQSDSIIYYLYSMDPSVSRKSFCISDPSLFHLKEEGVHLLQLHQGQEKSFPSWLYKKVQERKVMGVNTAFPNWQTVLFHQPPQKWRVHIAGLGDVGGTLLTGLRLLGGGCIDSIGIYDRALDKVQRWCYEANQVYSPGNADFPEVSPLNEDEIFDCDMFVFCIAKGVPSIGKEAKDVRMTQLEENAKIIKTYAKKARNTGFKGLFAVVSDPVDLLCKIAFDASNTNEVGNFDFQGLAPEQIRGYGLGVMYARALYFAKTNPKTLHFLKEGRAFGPHGEGLIIADSITDYNESLSLYLTHKAKTANLEIRNIGFKPYIAPALSSGSLSILATLQGDWHYSATYMGGVYMGAKNRLNPSGVEIERLLMPDLLLNRLQSTYEHLRNVI</sequence>
<organism evidence="1 2">
    <name type="scientific">Clostridium aceticum</name>
    <dbReference type="NCBI Taxonomy" id="84022"/>
    <lineage>
        <taxon>Bacteria</taxon>
        <taxon>Bacillati</taxon>
        <taxon>Bacillota</taxon>
        <taxon>Clostridia</taxon>
        <taxon>Eubacteriales</taxon>
        <taxon>Clostridiaceae</taxon>
        <taxon>Clostridium</taxon>
    </lineage>
</organism>
<gene>
    <name evidence="1" type="ORF">CACET_c10440</name>
</gene>